<reference evidence="3 4" key="1">
    <citation type="journal article" date="2021" name="BMC Genomics">
        <title>Datura genome reveals duplications of psychoactive alkaloid biosynthetic genes and high mutation rate following tissue culture.</title>
        <authorList>
            <person name="Rajewski A."/>
            <person name="Carter-House D."/>
            <person name="Stajich J."/>
            <person name="Litt A."/>
        </authorList>
    </citation>
    <scope>NUCLEOTIDE SEQUENCE [LARGE SCALE GENOMIC DNA]</scope>
    <source>
        <strain evidence="3">AR-01</strain>
    </source>
</reference>
<keyword evidence="1" id="KW-0444">Lipid biosynthesis</keyword>
<comment type="function">
    <text evidence="1">Catalyzes the reduction of fatty acyl-CoA to fatty alcohols.</text>
</comment>
<dbReference type="CDD" id="cd05236">
    <property type="entry name" value="FAR-N_SDR_e"/>
    <property type="match status" value="1"/>
</dbReference>
<comment type="caution">
    <text evidence="3">The sequence shown here is derived from an EMBL/GenBank/DDBJ whole genome shotgun (WGS) entry which is preliminary data.</text>
</comment>
<gene>
    <name evidence="3" type="ORF">HAX54_020840</name>
</gene>
<keyword evidence="1" id="KW-0443">Lipid metabolism</keyword>
<dbReference type="Gene3D" id="3.40.50.720">
    <property type="entry name" value="NAD(P)-binding Rossmann-like Domain"/>
    <property type="match status" value="2"/>
</dbReference>
<dbReference type="PANTHER" id="PTHR11011">
    <property type="entry name" value="MALE STERILITY PROTEIN 2-RELATED"/>
    <property type="match status" value="1"/>
</dbReference>
<dbReference type="PANTHER" id="PTHR11011:SF95">
    <property type="entry name" value="FATTY ACYL-COA REDUCTASE"/>
    <property type="match status" value="1"/>
</dbReference>
<name>A0ABS8S323_DATST</name>
<feature type="domain" description="Thioester reductase (TE)" evidence="2">
    <location>
        <begin position="6"/>
        <end position="164"/>
    </location>
</feature>
<evidence type="ECO:0000259" key="2">
    <source>
        <dbReference type="Pfam" id="PF07993"/>
    </source>
</evidence>
<accession>A0ABS8S323</accession>
<keyword evidence="1" id="KW-0560">Oxidoreductase</keyword>
<evidence type="ECO:0000313" key="4">
    <source>
        <dbReference type="Proteomes" id="UP000823775"/>
    </source>
</evidence>
<organism evidence="3 4">
    <name type="scientific">Datura stramonium</name>
    <name type="common">Jimsonweed</name>
    <name type="synonym">Common thornapple</name>
    <dbReference type="NCBI Taxonomy" id="4076"/>
    <lineage>
        <taxon>Eukaryota</taxon>
        <taxon>Viridiplantae</taxon>
        <taxon>Streptophyta</taxon>
        <taxon>Embryophyta</taxon>
        <taxon>Tracheophyta</taxon>
        <taxon>Spermatophyta</taxon>
        <taxon>Magnoliopsida</taxon>
        <taxon>eudicotyledons</taxon>
        <taxon>Gunneridae</taxon>
        <taxon>Pentapetalae</taxon>
        <taxon>asterids</taxon>
        <taxon>lamiids</taxon>
        <taxon>Solanales</taxon>
        <taxon>Solanaceae</taxon>
        <taxon>Solanoideae</taxon>
        <taxon>Datureae</taxon>
        <taxon>Datura</taxon>
    </lineage>
</organism>
<dbReference type="InterPro" id="IPR013120">
    <property type="entry name" value="FAR_NAD-bd"/>
</dbReference>
<dbReference type="InterPro" id="IPR036291">
    <property type="entry name" value="NAD(P)-bd_dom_sf"/>
</dbReference>
<dbReference type="SUPFAM" id="SSF51735">
    <property type="entry name" value="NAD(P)-binding Rossmann-fold domains"/>
    <property type="match status" value="2"/>
</dbReference>
<keyword evidence="4" id="KW-1185">Reference proteome</keyword>
<dbReference type="Pfam" id="PF07993">
    <property type="entry name" value="NAD_binding_4"/>
    <property type="match status" value="2"/>
</dbReference>
<keyword evidence="1" id="KW-0521">NADP</keyword>
<evidence type="ECO:0000313" key="3">
    <source>
        <dbReference type="EMBL" id="MCD7453424.1"/>
    </source>
</evidence>
<dbReference type="InterPro" id="IPR026055">
    <property type="entry name" value="FAR"/>
</dbReference>
<comment type="similarity">
    <text evidence="1">Belongs to the fatty acyl-CoA reductase family.</text>
</comment>
<evidence type="ECO:0000256" key="1">
    <source>
        <dbReference type="RuleBase" id="RU363097"/>
    </source>
</evidence>
<protein>
    <recommendedName>
        <fullName evidence="1">Fatty acyl-CoA reductase</fullName>
        <ecNumber evidence="1">1.2.1.84</ecNumber>
    </recommendedName>
</protein>
<dbReference type="EMBL" id="JACEIK010000250">
    <property type="protein sequence ID" value="MCD7453424.1"/>
    <property type="molecule type" value="Genomic_DNA"/>
</dbReference>
<dbReference type="EC" id="1.2.1.84" evidence="1"/>
<feature type="domain" description="Thioester reductase (TE)" evidence="2">
    <location>
        <begin position="327"/>
        <end position="629"/>
    </location>
</feature>
<comment type="catalytic activity">
    <reaction evidence="1">
        <text>a long-chain fatty acyl-CoA + 2 NADPH + 2 H(+) = a long-chain primary fatty alcohol + 2 NADP(+) + CoA</text>
        <dbReference type="Rhea" id="RHEA:52716"/>
        <dbReference type="ChEBI" id="CHEBI:15378"/>
        <dbReference type="ChEBI" id="CHEBI:57287"/>
        <dbReference type="ChEBI" id="CHEBI:57783"/>
        <dbReference type="ChEBI" id="CHEBI:58349"/>
        <dbReference type="ChEBI" id="CHEBI:77396"/>
        <dbReference type="ChEBI" id="CHEBI:83139"/>
        <dbReference type="EC" id="1.2.1.84"/>
    </reaction>
</comment>
<sequence>MDIITYHQIAQEIDLIVDSAANTTLNLRYDLALDANVNGPYQVMMFAKKCKKLKLLIHFSTAYANGEREGLIYEKPFTMGESITKERVTSHCQSTKFPSLNVANELDFVSKLKNAIENNGAFDKIMKDLGSERAKLYGWQDTYSFTKAIGEMIIDNMREDIPTVPVDMVVNATMAAIAKHGYSQSPDLNVYHVASSSMNPLLISQLFDYCNEYFHSFPFVNSKGDRVKLKMRYFDDISDFSNYILEQLIEQHDEVQELIEVENSSKMQMRFKRKVEYLENFSKMYEPYGFYNGRSSIKASLGDHQEDVLDNNGIGIVEFFEAKNLFVTGATGFLEKVLIEKMLRTTPKINKIYLLIRAKDKEAAFDRLTSEIIESKLFKCLKEMHGESYELFIRTKLVAVVGNIHEPNLGMDITTSHQIAQEIDLIIDSAANTTFDLRYDLALDANVNGSYRLMIFAKKCKNLKLLIHFSTAYANGLREGLIYEKPFTMGESITKEKVSPSTKFPSLNAANELDFVSKLKNAIQNNGFEQIIKDLGAERAKLYGWHDTYSFTKAMGEMVIDNMREEIPIVIVRPSTITTSYEEPFPGWVQGFRVIDPVIVFYGKGDFPGGLGDPNCLLDVVPVDMVVNTTMAAIAKHGYSQSPELNVYHVTSSSVNPLLSSQLMNYCYGFFCSFPFVNSKGDQVKVEKMKFFDNMSEVSNYISKKLLEQHDEVQELIEAEHSKMQMRFKRKVEYLENFSKVYEPYAFYKGWYDTFSLLSM</sequence>
<proteinExistence type="inferred from homology"/>
<dbReference type="Proteomes" id="UP000823775">
    <property type="component" value="Unassembled WGS sequence"/>
</dbReference>